<organism evidence="4">
    <name type="scientific">Mesocestoides corti</name>
    <name type="common">Flatworm</name>
    <dbReference type="NCBI Taxonomy" id="53468"/>
    <lineage>
        <taxon>Eukaryota</taxon>
        <taxon>Metazoa</taxon>
        <taxon>Spiralia</taxon>
        <taxon>Lophotrochozoa</taxon>
        <taxon>Platyhelminthes</taxon>
        <taxon>Cestoda</taxon>
        <taxon>Eucestoda</taxon>
        <taxon>Cyclophyllidea</taxon>
        <taxon>Mesocestoididae</taxon>
        <taxon>Mesocestoides</taxon>
    </lineage>
</organism>
<evidence type="ECO:0000256" key="2">
    <source>
        <dbReference type="ARBA" id="ARBA00022833"/>
    </source>
</evidence>
<keyword evidence="2" id="KW-0862">Zinc</keyword>
<dbReference type="PANTHER" id="PTHR45686:SF4">
    <property type="entry name" value="ADP-RIBOSYLATION FACTOR GTPASE ACTIVATING PROTEIN 3, ISOFORM H"/>
    <property type="match status" value="1"/>
</dbReference>
<feature type="compositionally biased region" description="Basic and acidic residues" evidence="3">
    <location>
        <begin position="171"/>
        <end position="184"/>
    </location>
</feature>
<feature type="compositionally biased region" description="Polar residues" evidence="3">
    <location>
        <begin position="250"/>
        <end position="263"/>
    </location>
</feature>
<keyword evidence="1" id="KW-0479">Metal-binding</keyword>
<proteinExistence type="predicted"/>
<protein>
    <submittedName>
        <fullName evidence="4">ADP-ribosylation factor GTPase-activating protein 2/3</fullName>
    </submittedName>
</protein>
<dbReference type="PANTHER" id="PTHR45686">
    <property type="entry name" value="ADP-RIBOSYLATION FACTOR GTPASE ACTIVATING PROTEIN 3, ISOFORM H-RELATED"/>
    <property type="match status" value="1"/>
</dbReference>
<dbReference type="GO" id="GO:0048205">
    <property type="term" value="P:COPI coating of Golgi vesicle"/>
    <property type="evidence" value="ECO:0007669"/>
    <property type="project" value="TreeGrafter"/>
</dbReference>
<dbReference type="GO" id="GO:0000139">
    <property type="term" value="C:Golgi membrane"/>
    <property type="evidence" value="ECO:0007669"/>
    <property type="project" value="GOC"/>
</dbReference>
<name>A0A5K3EJT8_MESCO</name>
<feature type="region of interest" description="Disordered" evidence="3">
    <location>
        <begin position="213"/>
        <end position="273"/>
    </location>
</feature>
<evidence type="ECO:0000256" key="3">
    <source>
        <dbReference type="SAM" id="MobiDB-lite"/>
    </source>
</evidence>
<feature type="region of interest" description="Disordered" evidence="3">
    <location>
        <begin position="171"/>
        <end position="195"/>
    </location>
</feature>
<feature type="region of interest" description="Disordered" evidence="3">
    <location>
        <begin position="23"/>
        <end position="67"/>
    </location>
</feature>
<sequence length="370" mass="39682">MTLSGLSTTKDLTVKANDTQQNLDVGINNSDVPGHSVGKKPVAKNISSGFGRTKQPKKRAGGGGGFGGATKVKTDFAAIEAAAAEAERLQQQKAALNQKGTAESIEAETQRIASLRLAYHDIQEAGKEKTDSTASMSPQRAQQFERLGIGAVAAGRTRAIGHSAISDLAIRQEDATDRDGDNRKPTRGGFANSEEPISDFGIWALSSSTKARGGLESWDQDPFRSRGSRNQSSGSGLLDLLSDPTYRSGRVTSTVPETKSTGKSPAAPPTTAEVPLSDEMLAKLKNAKSISSADFDFGNQNTEFDKARFEGRNALSSDEYFGRPQPRYHSDYQEELNTLKEGIREGVTKVATRLSAIASDFMTQLQERYG</sequence>
<evidence type="ECO:0000313" key="4">
    <source>
        <dbReference type="WBParaSite" id="MCU_000769-RA"/>
    </source>
</evidence>
<reference evidence="4" key="1">
    <citation type="submission" date="2019-11" db="UniProtKB">
        <authorList>
            <consortium name="WormBaseParasite"/>
        </authorList>
    </citation>
    <scope>IDENTIFICATION</scope>
</reference>
<feature type="compositionally biased region" description="Low complexity" evidence="3">
    <location>
        <begin position="228"/>
        <end position="243"/>
    </location>
</feature>
<dbReference type="AlphaFoldDB" id="A0A5K3EJT8"/>
<dbReference type="GO" id="GO:0046872">
    <property type="term" value="F:metal ion binding"/>
    <property type="evidence" value="ECO:0007669"/>
    <property type="project" value="UniProtKB-KW"/>
</dbReference>
<dbReference type="WBParaSite" id="MCU_000769-RA">
    <property type="protein sequence ID" value="MCU_000769-RA"/>
    <property type="gene ID" value="MCU_000769"/>
</dbReference>
<evidence type="ECO:0000256" key="1">
    <source>
        <dbReference type="ARBA" id="ARBA00022723"/>
    </source>
</evidence>
<accession>A0A5K3EJT8</accession>